<dbReference type="SUPFAM" id="SSF49464">
    <property type="entry name" value="Carboxypeptidase regulatory domain-like"/>
    <property type="match status" value="1"/>
</dbReference>
<name>A0ABT6C7U5_9MICO</name>
<dbReference type="Pfam" id="PF09587">
    <property type="entry name" value="PGA_cap"/>
    <property type="match status" value="1"/>
</dbReference>
<gene>
    <name evidence="4" type="ORF">P4R38_11905</name>
</gene>
<dbReference type="Pfam" id="PF13620">
    <property type="entry name" value="CarboxypepD_reg"/>
    <property type="match status" value="1"/>
</dbReference>
<evidence type="ECO:0000256" key="1">
    <source>
        <dbReference type="ARBA" id="ARBA00005662"/>
    </source>
</evidence>
<dbReference type="Proteomes" id="UP001528912">
    <property type="component" value="Unassembled WGS sequence"/>
</dbReference>
<feature type="region of interest" description="Disordered" evidence="2">
    <location>
        <begin position="689"/>
        <end position="708"/>
    </location>
</feature>
<organism evidence="4 5">
    <name type="scientific">Luteipulveratus flavus</name>
    <dbReference type="NCBI Taxonomy" id="3031728"/>
    <lineage>
        <taxon>Bacteria</taxon>
        <taxon>Bacillati</taxon>
        <taxon>Actinomycetota</taxon>
        <taxon>Actinomycetes</taxon>
        <taxon>Micrococcales</taxon>
        <taxon>Dermacoccaceae</taxon>
        <taxon>Luteipulveratus</taxon>
    </lineage>
</organism>
<proteinExistence type="inferred from homology"/>
<evidence type="ECO:0000313" key="5">
    <source>
        <dbReference type="Proteomes" id="UP001528912"/>
    </source>
</evidence>
<evidence type="ECO:0000313" key="4">
    <source>
        <dbReference type="EMBL" id="MDF8264950.1"/>
    </source>
</evidence>
<dbReference type="InterPro" id="IPR008969">
    <property type="entry name" value="CarboxyPept-like_regulatory"/>
</dbReference>
<sequence>MTTEPRSKRSSARLTKVVLPGIAAALALGCVSALTMKEPPVSQAALAASSVGGVVVDETGRPVEGATVRTSVDTVRSDAHGKFTAAIRGAELVKASAPGHKSRTQAVGKDGAVSIELTSQASKTLSLRFGGDVMMGRRFYESQKGQLPQLKKGSTAAEHAQILSAAEPLLSDADLTTVNLETPLLENPYYDPKKPRPSRFAPEKDLAFGSAPETAEALRMSGVDAVSLGNNHLYDAMDPGLKSTKRALDAAGIVYFGAGATPAEAWKPAVVTRNGQKVAMIGCTTVDGHNWKVQYVATPRQGGAAYCTEPDLRTYVAAARRLAPNVVVMIHGAVEYLRPQQPEVRSLFKVASDAGAQAVIASHPHVVGGMTQTGKAFVAETTGNLAFDQQLWATFPTYLMRVDLRGGVPVYSSIDPLSMQNFRPVPSVGALAQASARIAAGTVPGPARLGDSGAFVPPGTRAPSAGTDVSLAKGDIQAVSPGWWFSGVSQPVGGVRAGSDLLFGTGTFEDQDVDASTNGGDLWTLGKYAQVTARARCTSGDGESDQGIELVRSPVSTKDVFATPAHRQDVDPGQEVTLSADIRNASAGSILELRWYYRTEGKSFHTTSAKIPVTDASASSCRRVVINAVVPKEAHAVQPFLRLKPPDDEQEGRRFSADNVRLIQWAPSGAGGRQYDVVRGSVDAKARFIQDGPSLKDEGPLVDNPASR</sequence>
<keyword evidence="5" id="KW-1185">Reference proteome</keyword>
<protein>
    <submittedName>
        <fullName evidence="4">CapA family protein</fullName>
    </submittedName>
</protein>
<dbReference type="EMBL" id="JAROAV010000030">
    <property type="protein sequence ID" value="MDF8264950.1"/>
    <property type="molecule type" value="Genomic_DNA"/>
</dbReference>
<accession>A0ABT6C7U5</accession>
<dbReference type="CDD" id="cd07381">
    <property type="entry name" value="MPP_CapA"/>
    <property type="match status" value="1"/>
</dbReference>
<dbReference type="SUPFAM" id="SSF56300">
    <property type="entry name" value="Metallo-dependent phosphatases"/>
    <property type="match status" value="1"/>
</dbReference>
<dbReference type="PROSITE" id="PS51257">
    <property type="entry name" value="PROKAR_LIPOPROTEIN"/>
    <property type="match status" value="1"/>
</dbReference>
<comment type="similarity">
    <text evidence="1">Belongs to the CapA family.</text>
</comment>
<dbReference type="PANTHER" id="PTHR33393">
    <property type="entry name" value="POLYGLUTAMINE SYNTHESIS ACCESSORY PROTEIN RV0574C-RELATED"/>
    <property type="match status" value="1"/>
</dbReference>
<evidence type="ECO:0000259" key="3">
    <source>
        <dbReference type="SMART" id="SM00854"/>
    </source>
</evidence>
<feature type="domain" description="Capsule synthesis protein CapA" evidence="3">
    <location>
        <begin position="126"/>
        <end position="389"/>
    </location>
</feature>
<dbReference type="Gene3D" id="3.60.21.10">
    <property type="match status" value="1"/>
</dbReference>
<reference evidence="4 5" key="1">
    <citation type="submission" date="2023-03" db="EMBL/GenBank/DDBJ databases">
        <title>YIM 133296 draft genome.</title>
        <authorList>
            <person name="Xiong L."/>
        </authorList>
    </citation>
    <scope>NUCLEOTIDE SEQUENCE [LARGE SCALE GENOMIC DNA]</scope>
    <source>
        <strain evidence="4 5">YIM 133296</strain>
    </source>
</reference>
<dbReference type="Gene3D" id="2.60.40.1120">
    <property type="entry name" value="Carboxypeptidase-like, regulatory domain"/>
    <property type="match status" value="1"/>
</dbReference>
<dbReference type="SMART" id="SM00854">
    <property type="entry name" value="PGA_cap"/>
    <property type="match status" value="1"/>
</dbReference>
<dbReference type="InterPro" id="IPR029052">
    <property type="entry name" value="Metallo-depent_PP-like"/>
</dbReference>
<comment type="caution">
    <text evidence="4">The sequence shown here is derived from an EMBL/GenBank/DDBJ whole genome shotgun (WGS) entry which is preliminary data.</text>
</comment>
<dbReference type="InterPro" id="IPR019079">
    <property type="entry name" value="Capsule_synth_CapA"/>
</dbReference>
<dbReference type="PANTHER" id="PTHR33393:SF11">
    <property type="entry name" value="POLYGLUTAMINE SYNTHESIS ACCESSORY PROTEIN RV0574C-RELATED"/>
    <property type="match status" value="1"/>
</dbReference>
<dbReference type="InterPro" id="IPR052169">
    <property type="entry name" value="CW_Biosynth-Accessory"/>
</dbReference>
<evidence type="ECO:0000256" key="2">
    <source>
        <dbReference type="SAM" id="MobiDB-lite"/>
    </source>
</evidence>
<dbReference type="RefSeq" id="WP_277192332.1">
    <property type="nucleotide sequence ID" value="NZ_JAROAV010000030.1"/>
</dbReference>
<feature type="compositionally biased region" description="Basic and acidic residues" evidence="2">
    <location>
        <begin position="689"/>
        <end position="699"/>
    </location>
</feature>